<comment type="caution">
    <text evidence="1">The sequence shown here is derived from an EMBL/GenBank/DDBJ whole genome shotgun (WGS) entry which is preliminary data.</text>
</comment>
<protein>
    <submittedName>
        <fullName evidence="1">Uncharacterized protein</fullName>
    </submittedName>
</protein>
<sequence>MGRGGYACVGACGTPPGSWHIIRAAAHSQCRHRRHRQSCGRYGLRLPTRSSWLHHTVMDFNLMPIQKESGAAKAGKRIKANEPLPARLKGLSRTTRFLTDGDPSDYTWVGVEPFLTQEQKSRAEAIIALSPILLAIIDGNPSNVDRRVRLDRGLNALIGVPLSRGRKYKDQLSHIERELARTYFLNIFGFNGTKLAYGTLCRQALQQANALQDLAEDQVADRIKTLRRRFERNMERLLIEAALSFEAEHIVRQNGKAKILNVLSELGVAVA</sequence>
<organism evidence="1 2">
    <name type="scientific">Ancylobacter aquaticus</name>
    <dbReference type="NCBI Taxonomy" id="100"/>
    <lineage>
        <taxon>Bacteria</taxon>
        <taxon>Pseudomonadati</taxon>
        <taxon>Pseudomonadota</taxon>
        <taxon>Alphaproteobacteria</taxon>
        <taxon>Hyphomicrobiales</taxon>
        <taxon>Xanthobacteraceae</taxon>
        <taxon>Ancylobacter</taxon>
    </lineage>
</organism>
<reference evidence="1 2" key="1">
    <citation type="submission" date="2019-03" db="EMBL/GenBank/DDBJ databases">
        <title>Genomic Encyclopedia of Type Strains, Phase IV (KMG-IV): sequencing the most valuable type-strain genomes for metagenomic binning, comparative biology and taxonomic classification.</title>
        <authorList>
            <person name="Goeker M."/>
        </authorList>
    </citation>
    <scope>NUCLEOTIDE SEQUENCE [LARGE SCALE GENOMIC DNA]</scope>
    <source>
        <strain evidence="1 2">DSM 101</strain>
    </source>
</reference>
<keyword evidence="2" id="KW-1185">Reference proteome</keyword>
<dbReference type="AlphaFoldDB" id="A0A4R1HN96"/>
<dbReference type="EMBL" id="SMFY01000003">
    <property type="protein sequence ID" value="TCK23518.1"/>
    <property type="molecule type" value="Genomic_DNA"/>
</dbReference>
<gene>
    <name evidence="1" type="ORF">EV667_3355</name>
</gene>
<dbReference type="Proteomes" id="UP000295030">
    <property type="component" value="Unassembled WGS sequence"/>
</dbReference>
<accession>A0A4R1HN96</accession>
<proteinExistence type="predicted"/>
<evidence type="ECO:0000313" key="1">
    <source>
        <dbReference type="EMBL" id="TCK23518.1"/>
    </source>
</evidence>
<name>A0A4R1HN96_ANCAQ</name>
<evidence type="ECO:0000313" key="2">
    <source>
        <dbReference type="Proteomes" id="UP000295030"/>
    </source>
</evidence>